<feature type="site" description="Transition state stabilizer" evidence="9">
    <location>
        <position position="186"/>
    </location>
</feature>
<evidence type="ECO:0000256" key="6">
    <source>
        <dbReference type="ARBA" id="ARBA00022777"/>
    </source>
</evidence>
<feature type="binding site" evidence="9">
    <location>
        <position position="97"/>
    </location>
    <ligand>
        <name>substrate</name>
    </ligand>
</feature>
<evidence type="ECO:0000256" key="9">
    <source>
        <dbReference type="HAMAP-Rule" id="MF_00020"/>
    </source>
</evidence>
<gene>
    <name evidence="9" type="primary">ackA</name>
    <name evidence="11" type="ORF">EPA86_06695</name>
</gene>
<keyword evidence="2 9" id="KW-0963">Cytoplasm</keyword>
<dbReference type="Pfam" id="PF00871">
    <property type="entry name" value="Acetate_kinase"/>
    <property type="match status" value="1"/>
</dbReference>
<dbReference type="PROSITE" id="PS01076">
    <property type="entry name" value="ACETATE_KINASE_2"/>
    <property type="match status" value="1"/>
</dbReference>
<comment type="subunit">
    <text evidence="9">Homodimer.</text>
</comment>
<dbReference type="UniPathway" id="UPA00340">
    <property type="reaction ID" value="UER00458"/>
</dbReference>
<comment type="caution">
    <text evidence="11">The sequence shown here is derived from an EMBL/GenBank/DDBJ whole genome shotgun (WGS) entry which is preliminary data.</text>
</comment>
<dbReference type="PROSITE" id="PS01075">
    <property type="entry name" value="ACETATE_KINASE_1"/>
    <property type="match status" value="1"/>
</dbReference>
<reference evidence="11 12" key="1">
    <citation type="submission" date="2019-01" db="EMBL/GenBank/DDBJ databases">
        <title>Litorilituus lipolytica sp. nov., isolated from intertidal sand of the Yellow Sea in China.</title>
        <authorList>
            <person name="Liu A."/>
        </authorList>
    </citation>
    <scope>NUCLEOTIDE SEQUENCE [LARGE SCALE GENOMIC DNA]</scope>
    <source>
        <strain evidence="11 12">RZ04</strain>
    </source>
</reference>
<dbReference type="PRINTS" id="PR00471">
    <property type="entry name" value="ACETATEKNASE"/>
</dbReference>
<dbReference type="EC" id="2.7.2.1" evidence="9"/>
<comment type="catalytic activity">
    <reaction evidence="9">
        <text>acetate + ATP = acetyl phosphate + ADP</text>
        <dbReference type="Rhea" id="RHEA:11352"/>
        <dbReference type="ChEBI" id="CHEBI:22191"/>
        <dbReference type="ChEBI" id="CHEBI:30089"/>
        <dbReference type="ChEBI" id="CHEBI:30616"/>
        <dbReference type="ChEBI" id="CHEBI:456216"/>
        <dbReference type="EC" id="2.7.2.1"/>
    </reaction>
</comment>
<dbReference type="OrthoDB" id="9802453at2"/>
<dbReference type="InterPro" id="IPR023865">
    <property type="entry name" value="Aliphatic_acid_kinase_CS"/>
</dbReference>
<keyword evidence="7 9" id="KW-0067">ATP-binding</keyword>
<comment type="function">
    <text evidence="9">Catalyzes the formation of acetyl phosphate from acetate and ATP. Can also catalyze the reverse reaction.</text>
</comment>
<evidence type="ECO:0000256" key="7">
    <source>
        <dbReference type="ARBA" id="ARBA00022840"/>
    </source>
</evidence>
<dbReference type="GO" id="GO:0006085">
    <property type="term" value="P:acetyl-CoA biosynthetic process"/>
    <property type="evidence" value="ECO:0007669"/>
    <property type="project" value="UniProtKB-UniRule"/>
</dbReference>
<dbReference type="InterPro" id="IPR043129">
    <property type="entry name" value="ATPase_NBD"/>
</dbReference>
<dbReference type="GO" id="GO:0000287">
    <property type="term" value="F:magnesium ion binding"/>
    <property type="evidence" value="ECO:0007669"/>
    <property type="project" value="UniProtKB-UniRule"/>
</dbReference>
<comment type="subcellular location">
    <subcellularLocation>
        <location evidence="9">Cytoplasm</location>
    </subcellularLocation>
</comment>
<dbReference type="GO" id="GO:0008776">
    <property type="term" value="F:acetate kinase activity"/>
    <property type="evidence" value="ECO:0007669"/>
    <property type="project" value="UniProtKB-UniRule"/>
</dbReference>
<keyword evidence="6 9" id="KW-0418">Kinase</keyword>
<evidence type="ECO:0000256" key="1">
    <source>
        <dbReference type="ARBA" id="ARBA00008748"/>
    </source>
</evidence>
<dbReference type="HAMAP" id="MF_00020">
    <property type="entry name" value="Acetate_kinase"/>
    <property type="match status" value="1"/>
</dbReference>
<dbReference type="GO" id="GO:0005829">
    <property type="term" value="C:cytosol"/>
    <property type="evidence" value="ECO:0007669"/>
    <property type="project" value="TreeGrafter"/>
</dbReference>
<dbReference type="Proteomes" id="UP000315303">
    <property type="component" value="Unassembled WGS sequence"/>
</dbReference>
<evidence type="ECO:0000313" key="11">
    <source>
        <dbReference type="EMBL" id="TPH16421.1"/>
    </source>
</evidence>
<dbReference type="InterPro" id="IPR004372">
    <property type="entry name" value="Ac/propionate_kinase"/>
</dbReference>
<feature type="active site" description="Proton donor/acceptor" evidence="9">
    <location>
        <position position="154"/>
    </location>
</feature>
<dbReference type="SUPFAM" id="SSF53067">
    <property type="entry name" value="Actin-like ATPase domain"/>
    <property type="match status" value="2"/>
</dbReference>
<dbReference type="AlphaFoldDB" id="A0A502L2G7"/>
<dbReference type="GO" id="GO:0005524">
    <property type="term" value="F:ATP binding"/>
    <property type="evidence" value="ECO:0007669"/>
    <property type="project" value="UniProtKB-KW"/>
</dbReference>
<feature type="binding site" evidence="9">
    <location>
        <begin position="337"/>
        <end position="341"/>
    </location>
    <ligand>
        <name>ATP</name>
        <dbReference type="ChEBI" id="CHEBI:30616"/>
    </ligand>
</feature>
<feature type="binding site" evidence="9">
    <location>
        <begin position="214"/>
        <end position="218"/>
    </location>
    <ligand>
        <name>ATP</name>
        <dbReference type="ChEBI" id="CHEBI:30616"/>
    </ligand>
</feature>
<keyword evidence="5 9" id="KW-0547">Nucleotide-binding</keyword>
<feature type="binding site" evidence="9">
    <location>
        <begin position="289"/>
        <end position="291"/>
    </location>
    <ligand>
        <name>ATP</name>
        <dbReference type="ChEBI" id="CHEBI:30616"/>
    </ligand>
</feature>
<feature type="binding site" evidence="9">
    <location>
        <position position="391"/>
    </location>
    <ligand>
        <name>Mg(2+)</name>
        <dbReference type="ChEBI" id="CHEBI:18420"/>
    </ligand>
</feature>
<dbReference type="Gene3D" id="3.30.420.40">
    <property type="match status" value="2"/>
</dbReference>
<dbReference type="GO" id="GO:0006083">
    <property type="term" value="P:acetate metabolic process"/>
    <property type="evidence" value="ECO:0007669"/>
    <property type="project" value="TreeGrafter"/>
</dbReference>
<comment type="pathway">
    <text evidence="9">Metabolic intermediate biosynthesis; acetyl-CoA biosynthesis; acetyl-CoA from acetate: step 1/2.</text>
</comment>
<comment type="cofactor">
    <cofactor evidence="9">
        <name>Mg(2+)</name>
        <dbReference type="ChEBI" id="CHEBI:18420"/>
    </cofactor>
    <cofactor evidence="9">
        <name>Mn(2+)</name>
        <dbReference type="ChEBI" id="CHEBI:29035"/>
    </cofactor>
    <text evidence="9">Mg(2+). Can also accept Mn(2+).</text>
</comment>
<feature type="site" description="Transition state stabilizer" evidence="9">
    <location>
        <position position="247"/>
    </location>
</feature>
<evidence type="ECO:0000256" key="3">
    <source>
        <dbReference type="ARBA" id="ARBA00022679"/>
    </source>
</evidence>
<dbReference type="PANTHER" id="PTHR21060">
    <property type="entry name" value="ACETATE KINASE"/>
    <property type="match status" value="1"/>
</dbReference>
<evidence type="ECO:0000256" key="4">
    <source>
        <dbReference type="ARBA" id="ARBA00022723"/>
    </source>
</evidence>
<comment type="similarity">
    <text evidence="1 9 10">Belongs to the acetokinase family.</text>
</comment>
<accession>A0A502L2G7</accession>
<name>A0A502L2G7_9GAMM</name>
<feature type="binding site" evidence="9">
    <location>
        <position position="18"/>
    </location>
    <ligand>
        <name>Mg(2+)</name>
        <dbReference type="ChEBI" id="CHEBI:18420"/>
    </ligand>
</feature>
<feature type="binding site" evidence="9">
    <location>
        <position position="25"/>
    </location>
    <ligand>
        <name>ATP</name>
        <dbReference type="ChEBI" id="CHEBI:30616"/>
    </ligand>
</feature>
<dbReference type="PANTHER" id="PTHR21060:SF21">
    <property type="entry name" value="ACETATE KINASE"/>
    <property type="match status" value="1"/>
</dbReference>
<keyword evidence="12" id="KW-1185">Reference proteome</keyword>
<dbReference type="CDD" id="cd24010">
    <property type="entry name" value="ASKHA_NBD_AcK_PK"/>
    <property type="match status" value="1"/>
</dbReference>
<evidence type="ECO:0000313" key="12">
    <source>
        <dbReference type="Proteomes" id="UP000315303"/>
    </source>
</evidence>
<keyword evidence="4 9" id="KW-0479">Metal-binding</keyword>
<keyword evidence="8 9" id="KW-0460">Magnesium</keyword>
<dbReference type="PIRSF" id="PIRSF000722">
    <property type="entry name" value="Acetate_prop_kin"/>
    <property type="match status" value="1"/>
</dbReference>
<evidence type="ECO:0000256" key="5">
    <source>
        <dbReference type="ARBA" id="ARBA00022741"/>
    </source>
</evidence>
<dbReference type="EMBL" id="SAWY01000013">
    <property type="protein sequence ID" value="TPH16421.1"/>
    <property type="molecule type" value="Genomic_DNA"/>
</dbReference>
<evidence type="ECO:0000256" key="10">
    <source>
        <dbReference type="RuleBase" id="RU003835"/>
    </source>
</evidence>
<evidence type="ECO:0000256" key="8">
    <source>
        <dbReference type="ARBA" id="ARBA00022842"/>
    </source>
</evidence>
<dbReference type="NCBIfam" id="TIGR00016">
    <property type="entry name" value="ackA"/>
    <property type="match status" value="1"/>
</dbReference>
<proteinExistence type="inferred from homology"/>
<dbReference type="InterPro" id="IPR000890">
    <property type="entry name" value="Aliphatic_acid_kin_short-chain"/>
</dbReference>
<evidence type="ECO:0000256" key="2">
    <source>
        <dbReference type="ARBA" id="ARBA00022490"/>
    </source>
</evidence>
<keyword evidence="3 9" id="KW-0808">Transferase</keyword>
<sequence>MNTLSSSSVGENAILVINCGSSSVKFSLIQPETGLALLSGLAECLLTEQAKIKIKLNNEQYKETLPSPFDHQAALTVLVKHLHQFNLVNSISAVGHRVVHGGEKYAEPALISEDVESAIESLAKLAPLHNPANLIGIKACQKAFSDLSQVAIFDTAFHQTMPAKAFLYGLPYELYKEHGVRRYGFHGTSHYFVAKQAAQQLNKPLSQCNLISAHLGNGCSVTAIKNGESVDTSLGMTPVEGLMMGTRSGDVDAGIIFHLVEQLGYSVNDVDQLLNKKSGLLGVSQLSNDCRTLEEAMLNGDTQAELALTVFCYRIAKYIASFSASLTELDGLIFTGGIGENSSWVRAKVVEQLALLNFHLSEEENQKARFGKSGNIAASNSRNCWVIATNEEWVIAEQTHNLLSSTQPIKTEV</sequence>
<organism evidence="11 12">
    <name type="scientific">Litorilituus lipolyticus</name>
    <dbReference type="NCBI Taxonomy" id="2491017"/>
    <lineage>
        <taxon>Bacteria</taxon>
        <taxon>Pseudomonadati</taxon>
        <taxon>Pseudomonadota</taxon>
        <taxon>Gammaproteobacteria</taxon>
        <taxon>Alteromonadales</taxon>
        <taxon>Colwelliaceae</taxon>
        <taxon>Litorilituus</taxon>
    </lineage>
</organism>
<protein>
    <recommendedName>
        <fullName evidence="9">Acetate kinase</fullName>
        <ecNumber evidence="9">2.7.2.1</ecNumber>
    </recommendedName>
    <alternativeName>
        <fullName evidence="9">Acetokinase</fullName>
    </alternativeName>
</protein>